<dbReference type="PANTHER" id="PTHR31633">
    <property type="entry name" value="H/ACA RIBONUCLEOPROTEIN COMPLEX NON-CORE SUBUNIT NAF1"/>
    <property type="match status" value="1"/>
</dbReference>
<feature type="compositionally biased region" description="Low complexity" evidence="6">
    <location>
        <begin position="104"/>
        <end position="118"/>
    </location>
</feature>
<dbReference type="PANTHER" id="PTHR31633:SF1">
    <property type="entry name" value="H_ACA RIBONUCLEOPROTEIN COMPLEX NON-CORE SUBUNIT NAF1"/>
    <property type="match status" value="1"/>
</dbReference>
<organism evidence="7 8">
    <name type="scientific">Polistes dominula</name>
    <name type="common">European paper wasp</name>
    <name type="synonym">Vespa dominula</name>
    <dbReference type="NCBI Taxonomy" id="743375"/>
    <lineage>
        <taxon>Eukaryota</taxon>
        <taxon>Metazoa</taxon>
        <taxon>Ecdysozoa</taxon>
        <taxon>Arthropoda</taxon>
        <taxon>Hexapoda</taxon>
        <taxon>Insecta</taxon>
        <taxon>Pterygota</taxon>
        <taxon>Neoptera</taxon>
        <taxon>Endopterygota</taxon>
        <taxon>Hymenoptera</taxon>
        <taxon>Apocrita</taxon>
        <taxon>Aculeata</taxon>
        <taxon>Vespoidea</taxon>
        <taxon>Vespidae</taxon>
        <taxon>Polistinae</taxon>
        <taxon>Polistini</taxon>
        <taxon>Polistes</taxon>
    </lineage>
</organism>
<evidence type="ECO:0000313" key="7">
    <source>
        <dbReference type="Proteomes" id="UP000694924"/>
    </source>
</evidence>
<feature type="region of interest" description="Disordered" evidence="6">
    <location>
        <begin position="58"/>
        <end position="118"/>
    </location>
</feature>
<dbReference type="GeneID" id="107065592"/>
<evidence type="ECO:0000256" key="1">
    <source>
        <dbReference type="ARBA" id="ARBA00004123"/>
    </source>
</evidence>
<accession>A0ABM1I3Y7</accession>
<proteinExistence type="predicted"/>
<keyword evidence="4" id="KW-0694">RNA-binding</keyword>
<protein>
    <submittedName>
        <fullName evidence="8">H/ACA ribonucleoprotein complex non-core subunit NAF1-like</fullName>
    </submittedName>
</protein>
<dbReference type="Proteomes" id="UP000694924">
    <property type="component" value="Unplaced"/>
</dbReference>
<evidence type="ECO:0000313" key="8">
    <source>
        <dbReference type="RefSeq" id="XP_015174924.1"/>
    </source>
</evidence>
<feature type="compositionally biased region" description="Pro residues" evidence="6">
    <location>
        <begin position="214"/>
        <end position="227"/>
    </location>
</feature>
<dbReference type="InterPro" id="IPR040309">
    <property type="entry name" value="Naf1"/>
</dbReference>
<evidence type="ECO:0000256" key="5">
    <source>
        <dbReference type="ARBA" id="ARBA00023242"/>
    </source>
</evidence>
<keyword evidence="7" id="KW-1185">Reference proteome</keyword>
<keyword evidence="3" id="KW-0698">rRNA processing</keyword>
<reference evidence="8" key="1">
    <citation type="submission" date="2025-08" db="UniProtKB">
        <authorList>
            <consortium name="RefSeq"/>
        </authorList>
    </citation>
    <scope>IDENTIFICATION</scope>
    <source>
        <tissue evidence="8">Whole body</tissue>
    </source>
</reference>
<comment type="subcellular location">
    <subcellularLocation>
        <location evidence="1">Nucleus</location>
    </subcellularLocation>
</comment>
<evidence type="ECO:0000256" key="3">
    <source>
        <dbReference type="ARBA" id="ARBA00022552"/>
    </source>
</evidence>
<sequence length="241" mass="28068">MEVYYCPDSSYTKYVFLSELFTQRGNDAEDIEEDEVPDFSDDEEEMRYYEMKKKTTETINSENSTVPNKQARNSTFGFKTNHPWNRNTKKNFQRRKSQVRYNDSQSPSNSYNPSQRPPCANFNYFNDQFYGYMPYSNNLQTNDTNNTSIPPNPRLPFGMFPRFQFNSSSTSYNGHNPFSPSRMRFPRANLHFQSQQAPYATSMRLPFATPSPYLFPPSYPPPPPPSAPFSSSIEQNHDTSQ</sequence>
<feature type="compositionally biased region" description="Basic residues" evidence="6">
    <location>
        <begin position="87"/>
        <end position="98"/>
    </location>
</feature>
<feature type="compositionally biased region" description="Polar residues" evidence="6">
    <location>
        <begin position="58"/>
        <end position="86"/>
    </location>
</feature>
<evidence type="ECO:0000256" key="4">
    <source>
        <dbReference type="ARBA" id="ARBA00022884"/>
    </source>
</evidence>
<evidence type="ECO:0000256" key="2">
    <source>
        <dbReference type="ARBA" id="ARBA00022517"/>
    </source>
</evidence>
<evidence type="ECO:0000256" key="6">
    <source>
        <dbReference type="SAM" id="MobiDB-lite"/>
    </source>
</evidence>
<feature type="region of interest" description="Disordered" evidence="6">
    <location>
        <begin position="214"/>
        <end position="241"/>
    </location>
</feature>
<keyword evidence="5" id="KW-0539">Nucleus</keyword>
<gene>
    <name evidence="8" type="primary">LOC107065592</name>
</gene>
<dbReference type="RefSeq" id="XP_015174924.1">
    <property type="nucleotide sequence ID" value="XM_015319438.1"/>
</dbReference>
<name>A0ABM1I3Y7_POLDO</name>
<keyword evidence="2" id="KW-0690">Ribosome biogenesis</keyword>